<protein>
    <recommendedName>
        <fullName evidence="6">IPT/TIG domain-containing protein</fullName>
    </recommendedName>
</protein>
<dbReference type="Proteomes" id="UP000695562">
    <property type="component" value="Unassembled WGS sequence"/>
</dbReference>
<accession>A0A8J4PQ08</accession>
<dbReference type="AlphaFoldDB" id="A0A8J4PQ08"/>
<evidence type="ECO:0000313" key="5">
    <source>
        <dbReference type="Proteomes" id="UP000695562"/>
    </source>
</evidence>
<evidence type="ECO:0000256" key="1">
    <source>
        <dbReference type="ARBA" id="ARBA00022729"/>
    </source>
</evidence>
<keyword evidence="1" id="KW-0732">Signal</keyword>
<evidence type="ECO:0000313" key="4">
    <source>
        <dbReference type="EMBL" id="KAF2070746.1"/>
    </source>
</evidence>
<dbReference type="OrthoDB" id="23947at2759"/>
<comment type="caution">
    <text evidence="4">The sequence shown here is derived from an EMBL/GenBank/DDBJ whole genome shotgun (WGS) entry which is preliminary data.</text>
</comment>
<evidence type="ECO:0000256" key="2">
    <source>
        <dbReference type="ARBA" id="ARBA00023180"/>
    </source>
</evidence>
<feature type="non-terminal residue" evidence="4">
    <location>
        <position position="1"/>
    </location>
</feature>
<keyword evidence="3" id="KW-0812">Transmembrane</keyword>
<gene>
    <name evidence="4" type="ORF">CYY_007927</name>
</gene>
<dbReference type="PANTHER" id="PTHR31341">
    <property type="entry name" value="IPT/TIG DOMAIN-CONTAINING PROTEIN-RELATED-RELATED"/>
    <property type="match status" value="1"/>
</dbReference>
<keyword evidence="5" id="KW-1185">Reference proteome</keyword>
<evidence type="ECO:0000256" key="3">
    <source>
        <dbReference type="SAM" id="Phobius"/>
    </source>
</evidence>
<keyword evidence="3" id="KW-0472">Membrane</keyword>
<name>A0A8J4PQ08_9MYCE</name>
<dbReference type="InterPro" id="IPR052014">
    <property type="entry name" value="Dictyostelium_Tiger"/>
</dbReference>
<feature type="transmembrane region" description="Helical" evidence="3">
    <location>
        <begin position="7"/>
        <end position="29"/>
    </location>
</feature>
<keyword evidence="2" id="KW-0325">Glycoprotein</keyword>
<dbReference type="PANTHER" id="PTHR31341:SF12">
    <property type="entry name" value="IPT_TIG DOMAIN-CONTAINING PROTEIN"/>
    <property type="match status" value="1"/>
</dbReference>
<dbReference type="EMBL" id="AJWJ01000450">
    <property type="protein sequence ID" value="KAF2070746.1"/>
    <property type="molecule type" value="Genomic_DNA"/>
</dbReference>
<reference evidence="4" key="1">
    <citation type="submission" date="2020-01" db="EMBL/GenBank/DDBJ databases">
        <title>Development of genomics and gene disruption for Polysphondylium violaceum indicates a role for the polyketide synthase stlB in stalk morphogenesis.</title>
        <authorList>
            <person name="Narita B."/>
            <person name="Kawabe Y."/>
            <person name="Kin K."/>
            <person name="Saito T."/>
            <person name="Gibbs R."/>
            <person name="Kuspa A."/>
            <person name="Muzny D."/>
            <person name="Queller D."/>
            <person name="Richards S."/>
            <person name="Strassman J."/>
            <person name="Sucgang R."/>
            <person name="Worley K."/>
            <person name="Schaap P."/>
        </authorList>
    </citation>
    <scope>NUCLEOTIDE SEQUENCE</scope>
    <source>
        <strain evidence="4">QSvi11</strain>
    </source>
</reference>
<organism evidence="4 5">
    <name type="scientific">Polysphondylium violaceum</name>
    <dbReference type="NCBI Taxonomy" id="133409"/>
    <lineage>
        <taxon>Eukaryota</taxon>
        <taxon>Amoebozoa</taxon>
        <taxon>Evosea</taxon>
        <taxon>Eumycetozoa</taxon>
        <taxon>Dictyostelia</taxon>
        <taxon>Dictyosteliales</taxon>
        <taxon>Dictyosteliaceae</taxon>
        <taxon>Polysphondylium</taxon>
    </lineage>
</organism>
<evidence type="ECO:0008006" key="6">
    <source>
        <dbReference type="Google" id="ProtNLM"/>
    </source>
</evidence>
<sequence>MRLQGNLKLFIIWVILVNVNLVICEYSLVNYNGTILAFQPGIKSISLNNNFGKPIGVNNGGCFSSFDLSPLAKSWEPSSVFHVIDCNDESGSLEYSVSSISKYNKPSTSGGPTHFTANFMKLSLTQSTIKSISTTKGPIDYTEYFDPNDSSNLTIVFPPGIGPISLIYYSSPKIYKLNFSYASPIINSVSYKDGKVSLIGHNFFNSLDLLNITMDGSDIKRLIISIDHDLIVFKKDIFIAEKFVINLSIGGTSLESPYNVVEFLPKINYLTSVPNRGGPITITGAWFFMAHQNIPVTVDINMGTIPCKNPRSPDPSGTVLICDMPPSNGSEGRLVPSILINSVANLKTDLYFEYALPSVTHYTQQGDKFSFQGENFGTQAM</sequence>
<proteinExistence type="predicted"/>
<keyword evidence="3" id="KW-1133">Transmembrane helix</keyword>